<dbReference type="InParanoid" id="E4V2J8"/>
<dbReference type="RefSeq" id="XP_003171271.1">
    <property type="nucleotide sequence ID" value="XM_003171223.1"/>
</dbReference>
<dbReference type="eggNOG" id="ENOG502RQXU">
    <property type="taxonomic scope" value="Eukaryota"/>
</dbReference>
<proteinExistence type="predicted"/>
<dbReference type="VEuPathDB" id="FungiDB:MGYG_07272"/>
<dbReference type="Proteomes" id="UP000002669">
    <property type="component" value="Unassembled WGS sequence"/>
</dbReference>
<dbReference type="OrthoDB" id="4130448at2759"/>
<sequence length="177" mass="19006">MHVLFAGGVTLAVKQQGLGISMKSRLTVYAVTAWTAMKSSDIKGTPSSPRIQAMNIQPGNHILPPQYIYTTSRTASPRKMQFSTILLFPLLALTSPAPVSPAPQGPLMALQPRSENACCKPFGQGSRVCVQRTSFIRLTGSLNHRAGVFVAIGRWAHPVAGMESAIYFAVLARVDAV</sequence>
<dbReference type="HOGENOM" id="CLU_1517514_0_0_1"/>
<name>E4V2J8_ARTGP</name>
<evidence type="ECO:0000313" key="1">
    <source>
        <dbReference type="EMBL" id="EFR04263.1"/>
    </source>
</evidence>
<gene>
    <name evidence="1" type="ORF">MGYG_07272</name>
</gene>
<dbReference type="EMBL" id="DS989827">
    <property type="protein sequence ID" value="EFR04263.1"/>
    <property type="molecule type" value="Genomic_DNA"/>
</dbReference>
<keyword evidence="2" id="KW-1185">Reference proteome</keyword>
<evidence type="ECO:0000313" key="2">
    <source>
        <dbReference type="Proteomes" id="UP000002669"/>
    </source>
</evidence>
<organism evidence="2">
    <name type="scientific">Arthroderma gypseum (strain ATCC MYA-4604 / CBS 118893)</name>
    <name type="common">Microsporum gypseum</name>
    <dbReference type="NCBI Taxonomy" id="535722"/>
    <lineage>
        <taxon>Eukaryota</taxon>
        <taxon>Fungi</taxon>
        <taxon>Dikarya</taxon>
        <taxon>Ascomycota</taxon>
        <taxon>Pezizomycotina</taxon>
        <taxon>Eurotiomycetes</taxon>
        <taxon>Eurotiomycetidae</taxon>
        <taxon>Onygenales</taxon>
        <taxon>Arthrodermataceae</taxon>
        <taxon>Nannizzia</taxon>
    </lineage>
</organism>
<dbReference type="GeneID" id="10026521"/>
<reference evidence="2" key="1">
    <citation type="journal article" date="2012" name="MBio">
        <title>Comparative genome analysis of Trichophyton rubrum and related dermatophytes reveals candidate genes involved in infection.</title>
        <authorList>
            <person name="Martinez D.A."/>
            <person name="Oliver B.G."/>
            <person name="Graeser Y."/>
            <person name="Goldberg J.M."/>
            <person name="Li W."/>
            <person name="Martinez-Rossi N.M."/>
            <person name="Monod M."/>
            <person name="Shelest E."/>
            <person name="Barton R.C."/>
            <person name="Birch E."/>
            <person name="Brakhage A.A."/>
            <person name="Chen Z."/>
            <person name="Gurr S.J."/>
            <person name="Heiman D."/>
            <person name="Heitman J."/>
            <person name="Kosti I."/>
            <person name="Rossi A."/>
            <person name="Saif S."/>
            <person name="Samalova M."/>
            <person name="Saunders C.W."/>
            <person name="Shea T."/>
            <person name="Summerbell R.C."/>
            <person name="Xu J."/>
            <person name="Young S."/>
            <person name="Zeng Q."/>
            <person name="Birren B.W."/>
            <person name="Cuomo C.A."/>
            <person name="White T.C."/>
        </authorList>
    </citation>
    <scope>NUCLEOTIDE SEQUENCE [LARGE SCALE GENOMIC DNA]</scope>
    <source>
        <strain evidence="2">ATCC MYA-4604 / CBS 118893</strain>
    </source>
</reference>
<dbReference type="AlphaFoldDB" id="E4V2J8"/>
<protein>
    <submittedName>
        <fullName evidence="1">Uncharacterized protein</fullName>
    </submittedName>
</protein>
<accession>E4V2J8</accession>